<dbReference type="OrthoDB" id="9773549at2"/>
<evidence type="ECO:0000313" key="2">
    <source>
        <dbReference type="EMBL" id="TQS47090.1"/>
    </source>
</evidence>
<dbReference type="InterPro" id="IPR029058">
    <property type="entry name" value="AB_hydrolase_fold"/>
</dbReference>
<dbReference type="InterPro" id="IPR049492">
    <property type="entry name" value="BD-FAE-like_dom"/>
</dbReference>
<dbReference type="Pfam" id="PF20434">
    <property type="entry name" value="BD-FAE"/>
    <property type="match status" value="1"/>
</dbReference>
<dbReference type="AlphaFoldDB" id="A0A545B0I2"/>
<keyword evidence="2" id="KW-0378">Hydrolase</keyword>
<proteinExistence type="predicted"/>
<accession>A0A545B0I2</accession>
<protein>
    <submittedName>
        <fullName evidence="2">Alpha/beta hydrolase</fullName>
    </submittedName>
</protein>
<dbReference type="Gene3D" id="3.40.50.1820">
    <property type="entry name" value="alpha/beta hydrolase"/>
    <property type="match status" value="1"/>
</dbReference>
<dbReference type="EMBL" id="VIRS01000001">
    <property type="protein sequence ID" value="TQS47090.1"/>
    <property type="molecule type" value="Genomic_DNA"/>
</dbReference>
<feature type="domain" description="BD-FAE-like" evidence="1">
    <location>
        <begin position="23"/>
        <end position="123"/>
    </location>
</feature>
<dbReference type="SUPFAM" id="SSF53474">
    <property type="entry name" value="alpha/beta-Hydrolases"/>
    <property type="match status" value="1"/>
</dbReference>
<name>A0A545B0I2_9ACTN</name>
<comment type="caution">
    <text evidence="2">The sequence shown here is derived from an EMBL/GenBank/DDBJ whole genome shotgun (WGS) entry which is preliminary data.</text>
</comment>
<keyword evidence="3" id="KW-1185">Reference proteome</keyword>
<reference evidence="2 3" key="1">
    <citation type="submission" date="2019-07" db="EMBL/GenBank/DDBJ databases">
        <title>Cryptosporangium phraense sp. nov., isolated from plant litter.</title>
        <authorList>
            <person name="Suriyachadkun C."/>
        </authorList>
    </citation>
    <scope>NUCLEOTIDE SEQUENCE [LARGE SCALE GENOMIC DNA]</scope>
    <source>
        <strain evidence="2 3">A-T 5661</strain>
    </source>
</reference>
<organism evidence="2 3">
    <name type="scientific">Cryptosporangium phraense</name>
    <dbReference type="NCBI Taxonomy" id="2593070"/>
    <lineage>
        <taxon>Bacteria</taxon>
        <taxon>Bacillati</taxon>
        <taxon>Actinomycetota</taxon>
        <taxon>Actinomycetes</taxon>
        <taxon>Cryptosporangiales</taxon>
        <taxon>Cryptosporangiaceae</taxon>
        <taxon>Cryptosporangium</taxon>
    </lineage>
</organism>
<evidence type="ECO:0000313" key="3">
    <source>
        <dbReference type="Proteomes" id="UP000317982"/>
    </source>
</evidence>
<dbReference type="InParanoid" id="A0A545B0I2"/>
<dbReference type="RefSeq" id="WP_142702713.1">
    <property type="nucleotide sequence ID" value="NZ_VIRS01000001.1"/>
</dbReference>
<dbReference type="GO" id="GO:0016787">
    <property type="term" value="F:hydrolase activity"/>
    <property type="evidence" value="ECO:0007669"/>
    <property type="project" value="UniProtKB-KW"/>
</dbReference>
<dbReference type="Proteomes" id="UP000317982">
    <property type="component" value="Unassembled WGS sequence"/>
</dbReference>
<sequence>MPDHLKPFVVKIVPVVASRRGALDFYYPDVDGPRPAVVFVHGGPLPSGVTPRPRDWPLFQGYGSLVSSQGLVAVVVEHGLTDPTRYPVAAADVAAAVDAVRADPRVDPSRIALWFFSGGGLLSADWLSSSAEWLRCVALSYPVVAVPPGWPVDERFRPVSAVRSAGALPIVLTRAGLEQPVVAEGVASFVAAAADVEVVEVPNGRHSFDVLDDTDESREAVHRAVAAVKARLVEE</sequence>
<gene>
    <name evidence="2" type="ORF">FL583_02175</name>
</gene>
<evidence type="ECO:0000259" key="1">
    <source>
        <dbReference type="Pfam" id="PF20434"/>
    </source>
</evidence>